<dbReference type="Proteomes" id="UP001356427">
    <property type="component" value="Unassembled WGS sequence"/>
</dbReference>
<dbReference type="Pfam" id="PF01501">
    <property type="entry name" value="Glyco_transf_8"/>
    <property type="match status" value="1"/>
</dbReference>
<dbReference type="SUPFAM" id="SSF53448">
    <property type="entry name" value="Nucleotide-diphospho-sugar transferases"/>
    <property type="match status" value="1"/>
</dbReference>
<gene>
    <name evidence="15" type="ORF">J4Q44_G00086190</name>
</gene>
<evidence type="ECO:0000256" key="11">
    <source>
        <dbReference type="ARBA" id="ARBA00038854"/>
    </source>
</evidence>
<evidence type="ECO:0000256" key="9">
    <source>
        <dbReference type="ARBA" id="ARBA00023180"/>
    </source>
</evidence>
<dbReference type="InterPro" id="IPR043502">
    <property type="entry name" value="DNA/RNA_pol_sf"/>
</dbReference>
<organism evidence="15 16">
    <name type="scientific">Coregonus suidteri</name>
    <dbReference type="NCBI Taxonomy" id="861788"/>
    <lineage>
        <taxon>Eukaryota</taxon>
        <taxon>Metazoa</taxon>
        <taxon>Chordata</taxon>
        <taxon>Craniata</taxon>
        <taxon>Vertebrata</taxon>
        <taxon>Euteleostomi</taxon>
        <taxon>Actinopterygii</taxon>
        <taxon>Neopterygii</taxon>
        <taxon>Teleostei</taxon>
        <taxon>Protacanthopterygii</taxon>
        <taxon>Salmoniformes</taxon>
        <taxon>Salmonidae</taxon>
        <taxon>Coregoninae</taxon>
        <taxon>Coregonus</taxon>
    </lineage>
</organism>
<dbReference type="GO" id="GO:0140563">
    <property type="term" value="F:UDP-D-xylose:beta-D-glucoside alpha-1,3-D-xylosyltransferase activity"/>
    <property type="evidence" value="ECO:0007669"/>
    <property type="project" value="UniProtKB-EC"/>
</dbReference>
<evidence type="ECO:0000313" key="15">
    <source>
        <dbReference type="EMBL" id="KAK6321643.1"/>
    </source>
</evidence>
<dbReference type="InterPro" id="IPR002495">
    <property type="entry name" value="Glyco_trans_8"/>
</dbReference>
<dbReference type="InterPro" id="IPR029044">
    <property type="entry name" value="Nucleotide-diphossugar_trans"/>
</dbReference>
<sequence length="657" mass="75857">MRRENEAVVQERHPIPTINEIQEDMSGGLWRYKRLMFGVSSAPETYQHIIRQVLQGEHLLVTTDYYSRWVDVSILNRITTADIIKSLRVTFTVHGYPESIVIDNGAPLTVSDFRAYVEENRTRHRRITPCWPQANGKVERQNRMLVKAIRTAQSEGKDWRTKLQTFLMAYRSTPHSVTGHSSAELLFNRQIRTKLPELSADMQPGAEPHDNAIRLADAERKEKGRQNADRSRRATESTIQQDDPPLKEVAEDYYLTTSSGLGNIVASKLTKKPHELHITQKQPLTDRKEAKVVSRGGNAIAKRRQRSDMGLGRLSSKRTRAEEVMHLAVVACGNRLDETLTMVKSALLFSIKRIKFHIFAEDPLASQFEKGLSQWARGISNKFQYSIYPITFSVGNAEEWKKLFKPCAAQRLFLPVILKDVDSLLYVDTDVLFLRPMDDMWSFLKAFNTTQLAAMAPEHEIPKIGWYSRFARHPFYGVTGVNSGVMLMNLTRIRRTLFKNSMIPSGLSWEDLLHPLYQKYKNHITWGDQDLLNIIFHYNPECLYTFPCQWNYRPDHCMYGSNCKGAEQEGVSILHGNRGVYHDDKQPAFKVVYDAIHEYPFEDNLFQSLFYPLQTKFLDTVNTLCGRIPQVFLKQVEKTMRTMYEKKVVRHVKPPPK</sequence>
<evidence type="ECO:0000256" key="1">
    <source>
        <dbReference type="ARBA" id="ARBA00004606"/>
    </source>
</evidence>
<comment type="catalytic activity">
    <reaction evidence="12">
        <text>3-O-(beta-D-glucosyl)-L-seryl-[EGF-like domain protein] + UDP-alpha-D-xylose = 3-O-[alpha-D-xylosyl-(1-&gt;3)-beta-D-glucosyl]-L-seryl-[EGF-like domain protein] + UDP + H(+)</text>
        <dbReference type="Rhea" id="RHEA:56064"/>
        <dbReference type="Rhea" id="RHEA-COMP:14610"/>
        <dbReference type="Rhea" id="RHEA-COMP:14611"/>
        <dbReference type="ChEBI" id="CHEBI:15378"/>
        <dbReference type="ChEBI" id="CHEBI:57632"/>
        <dbReference type="ChEBI" id="CHEBI:58223"/>
        <dbReference type="ChEBI" id="CHEBI:140575"/>
        <dbReference type="ChEBI" id="CHEBI:140576"/>
        <dbReference type="EC" id="2.4.2.42"/>
    </reaction>
</comment>
<dbReference type="PANTHER" id="PTHR46012:SF1">
    <property type="entry name" value="GLUCOSIDE XYLOSYLTRANSFERASE 2"/>
    <property type="match status" value="1"/>
</dbReference>
<keyword evidence="8" id="KW-0472">Membrane</keyword>
<protein>
    <recommendedName>
        <fullName evidence="11">UDP-D-xylose:beta-D-glucoside alpha-1,3-D-xylosyltransferase</fullName>
        <ecNumber evidence="11">2.4.2.42</ecNumber>
    </recommendedName>
</protein>
<evidence type="ECO:0000256" key="6">
    <source>
        <dbReference type="ARBA" id="ARBA00022968"/>
    </source>
</evidence>
<reference evidence="15 16" key="1">
    <citation type="submission" date="2021-04" db="EMBL/GenBank/DDBJ databases">
        <authorList>
            <person name="De Guttry C."/>
            <person name="Zahm M."/>
            <person name="Klopp C."/>
            <person name="Cabau C."/>
            <person name="Louis A."/>
            <person name="Berthelot C."/>
            <person name="Parey E."/>
            <person name="Roest Crollius H."/>
            <person name="Montfort J."/>
            <person name="Robinson-Rechavi M."/>
            <person name="Bucao C."/>
            <person name="Bouchez O."/>
            <person name="Gislard M."/>
            <person name="Lluch J."/>
            <person name="Milhes M."/>
            <person name="Lampietro C."/>
            <person name="Lopez Roques C."/>
            <person name="Donnadieu C."/>
            <person name="Braasch I."/>
            <person name="Desvignes T."/>
            <person name="Postlethwait J."/>
            <person name="Bobe J."/>
            <person name="Wedekind C."/>
            <person name="Guiguen Y."/>
        </authorList>
    </citation>
    <scope>NUCLEOTIDE SEQUENCE [LARGE SCALE GENOMIC DNA]</scope>
    <source>
        <strain evidence="15">Cs_M1</strain>
        <tissue evidence="15">Blood</tissue>
    </source>
</reference>
<dbReference type="AlphaFoldDB" id="A0AAN8LZ82"/>
<dbReference type="GO" id="GO:0016266">
    <property type="term" value="P:protein O-linked glycosylation via N-acetyl-galactosamine"/>
    <property type="evidence" value="ECO:0007669"/>
    <property type="project" value="TreeGrafter"/>
</dbReference>
<evidence type="ECO:0000313" key="16">
    <source>
        <dbReference type="Proteomes" id="UP001356427"/>
    </source>
</evidence>
<accession>A0AAN8LZ82</accession>
<comment type="caution">
    <text evidence="15">The sequence shown here is derived from an EMBL/GenBank/DDBJ whole genome shotgun (WGS) entry which is preliminary data.</text>
</comment>
<evidence type="ECO:0000259" key="14">
    <source>
        <dbReference type="PROSITE" id="PS50994"/>
    </source>
</evidence>
<dbReference type="InterPro" id="IPR012337">
    <property type="entry name" value="RNaseH-like_sf"/>
</dbReference>
<name>A0AAN8LZ82_9TELE</name>
<dbReference type="PROSITE" id="PS50994">
    <property type="entry name" value="INTEGRASE"/>
    <property type="match status" value="1"/>
</dbReference>
<keyword evidence="3" id="KW-0328">Glycosyltransferase</keyword>
<keyword evidence="5" id="KW-0812">Transmembrane</keyword>
<dbReference type="SUPFAM" id="SSF53098">
    <property type="entry name" value="Ribonuclease H-like"/>
    <property type="match status" value="1"/>
</dbReference>
<evidence type="ECO:0000256" key="8">
    <source>
        <dbReference type="ARBA" id="ARBA00023136"/>
    </source>
</evidence>
<dbReference type="Gene3D" id="3.90.550.10">
    <property type="entry name" value="Spore Coat Polysaccharide Biosynthesis Protein SpsA, Chain A"/>
    <property type="match status" value="1"/>
</dbReference>
<evidence type="ECO:0000256" key="2">
    <source>
        <dbReference type="ARBA" id="ARBA00006351"/>
    </source>
</evidence>
<dbReference type="SUPFAM" id="SSF56672">
    <property type="entry name" value="DNA/RNA polymerases"/>
    <property type="match status" value="1"/>
</dbReference>
<keyword evidence="9" id="KW-0325">Glycoprotein</keyword>
<evidence type="ECO:0000256" key="10">
    <source>
        <dbReference type="ARBA" id="ARBA00037301"/>
    </source>
</evidence>
<feature type="region of interest" description="Disordered" evidence="13">
    <location>
        <begin position="218"/>
        <end position="247"/>
    </location>
</feature>
<dbReference type="InterPro" id="IPR051993">
    <property type="entry name" value="Glycosyltransferase_8"/>
</dbReference>
<dbReference type="InterPro" id="IPR036397">
    <property type="entry name" value="RNaseH_sf"/>
</dbReference>
<keyword evidence="16" id="KW-1185">Reference proteome</keyword>
<evidence type="ECO:0000256" key="5">
    <source>
        <dbReference type="ARBA" id="ARBA00022692"/>
    </source>
</evidence>
<dbReference type="CDD" id="cd06430">
    <property type="entry name" value="GT8_like_2"/>
    <property type="match status" value="1"/>
</dbReference>
<proteinExistence type="inferred from homology"/>
<evidence type="ECO:0000256" key="13">
    <source>
        <dbReference type="SAM" id="MobiDB-lite"/>
    </source>
</evidence>
<evidence type="ECO:0000256" key="4">
    <source>
        <dbReference type="ARBA" id="ARBA00022679"/>
    </source>
</evidence>
<dbReference type="GO" id="GO:0015074">
    <property type="term" value="P:DNA integration"/>
    <property type="evidence" value="ECO:0007669"/>
    <property type="project" value="InterPro"/>
</dbReference>
<dbReference type="PANTHER" id="PTHR46012">
    <property type="entry name" value="IP22168P"/>
    <property type="match status" value="1"/>
</dbReference>
<dbReference type="GO" id="GO:0016020">
    <property type="term" value="C:membrane"/>
    <property type="evidence" value="ECO:0007669"/>
    <property type="project" value="UniProtKB-SubCell"/>
</dbReference>
<comment type="similarity">
    <text evidence="2">Belongs to the glycosyltransferase 8 family.</text>
</comment>
<keyword evidence="7" id="KW-1133">Transmembrane helix</keyword>
<evidence type="ECO:0000256" key="12">
    <source>
        <dbReference type="ARBA" id="ARBA00049181"/>
    </source>
</evidence>
<dbReference type="FunFam" id="3.30.420.10:FF:000063">
    <property type="entry name" value="Retrovirus-related Pol polyprotein from transposon 297-like Protein"/>
    <property type="match status" value="1"/>
</dbReference>
<dbReference type="InterPro" id="IPR001584">
    <property type="entry name" value="Integrase_cat-core"/>
</dbReference>
<comment type="function">
    <text evidence="10">Glycosyltransferase which elongates the O-linked glucose attached to EGF-like repeats in the extracellular domain of Notch proteins by catalyzing the addition of xylose.</text>
</comment>
<keyword evidence="6" id="KW-0735">Signal-anchor</keyword>
<dbReference type="EC" id="2.4.2.42" evidence="11"/>
<dbReference type="GO" id="GO:0003676">
    <property type="term" value="F:nucleic acid binding"/>
    <property type="evidence" value="ECO:0007669"/>
    <property type="project" value="InterPro"/>
</dbReference>
<evidence type="ECO:0000256" key="7">
    <source>
        <dbReference type="ARBA" id="ARBA00022989"/>
    </source>
</evidence>
<keyword evidence="4" id="KW-0808">Transferase</keyword>
<dbReference type="Gene3D" id="3.30.420.10">
    <property type="entry name" value="Ribonuclease H-like superfamily/Ribonuclease H"/>
    <property type="match status" value="1"/>
</dbReference>
<dbReference type="EMBL" id="JAGTTL010000006">
    <property type="protein sequence ID" value="KAK6321643.1"/>
    <property type="molecule type" value="Genomic_DNA"/>
</dbReference>
<dbReference type="FunFam" id="3.90.550.10:FF:000042">
    <property type="entry name" value="Glucoside xylosyltransferase 1"/>
    <property type="match status" value="1"/>
</dbReference>
<evidence type="ECO:0000256" key="3">
    <source>
        <dbReference type="ARBA" id="ARBA00022676"/>
    </source>
</evidence>
<comment type="subcellular location">
    <subcellularLocation>
        <location evidence="1">Membrane</location>
        <topology evidence="1">Single-pass type II membrane protein</topology>
    </subcellularLocation>
</comment>
<feature type="domain" description="Integrase catalytic" evidence="14">
    <location>
        <begin position="39"/>
        <end position="190"/>
    </location>
</feature>
<feature type="compositionally biased region" description="Basic and acidic residues" evidence="13">
    <location>
        <begin position="218"/>
        <end position="235"/>
    </location>
</feature>